<proteinExistence type="predicted"/>
<evidence type="ECO:0000256" key="1">
    <source>
        <dbReference type="SAM" id="MobiDB-lite"/>
    </source>
</evidence>
<evidence type="ECO:0000313" key="3">
    <source>
        <dbReference type="EMBL" id="KAH7637221.1"/>
    </source>
</evidence>
<dbReference type="AlphaFoldDB" id="A0A9D4SD31"/>
<accession>A0A9D4SD31</accession>
<feature type="transmembrane region" description="Helical" evidence="2">
    <location>
        <begin position="405"/>
        <end position="423"/>
    </location>
</feature>
<feature type="region of interest" description="Disordered" evidence="1">
    <location>
        <begin position="360"/>
        <end position="382"/>
    </location>
</feature>
<comment type="caution">
    <text evidence="3">The sequence shown here is derived from an EMBL/GenBank/DDBJ whole genome shotgun (WGS) entry which is preliminary data.</text>
</comment>
<evidence type="ECO:0000256" key="2">
    <source>
        <dbReference type="SAM" id="Phobius"/>
    </source>
</evidence>
<reference evidence="3" key="1">
    <citation type="submission" date="2020-06" db="EMBL/GenBank/DDBJ databases">
        <authorList>
            <person name="Ji K."/>
            <person name="Li J."/>
        </authorList>
    </citation>
    <scope>NUCLEOTIDE SEQUENCE</scope>
    <source>
        <strain evidence="3">JKM2019</strain>
        <tissue evidence="3">Whole body</tissue>
    </source>
</reference>
<keyword evidence="2" id="KW-1133">Transmembrane helix</keyword>
<dbReference type="EMBL" id="SDOV01000009">
    <property type="protein sequence ID" value="KAH7637221.1"/>
    <property type="molecule type" value="Genomic_DNA"/>
</dbReference>
<dbReference type="Proteomes" id="UP000828236">
    <property type="component" value="Unassembled WGS sequence"/>
</dbReference>
<sequence>MMMMIQLSIEDGELITRIKSVSDELIELSRMNNQSDNIDCNQRKSFLNRTISMLIWPTSKIDETVIILYTLDHKLIIYPKAKTWMRDLFKVFQLTNGYELPMSIFVTKLSQQFDDWFQLAEHELRYHGVFAMKFDVNQTIRMDFALFNSYEYSLTTAKFYLYQSNIAVDNLTYYDKEQKKRYARIILRYIMDDYNTFWIVRYWLHKLTIEIELFHHDYINNSRTGYICMDNENEIIRLSDQYCEHSLFPESSQYLWPPFDFGFIRGQMLYLVFTAKSIILTTPKTFIDSKKNQNPIKLLSIDYIFQCHIDATQQQQQQQTTEQMTTKKIINQNDQLSSLLSSISSLPPLLSSLGTPTMDVNEQQQKQTRGKPRPLVTTLPPPLQMDKNNENIRYGMMNIVRWNKYLILIIVGKYSMIAFYLLLDHLL</sequence>
<keyword evidence="2" id="KW-0472">Membrane</keyword>
<keyword evidence="2" id="KW-0812">Transmembrane</keyword>
<protein>
    <submittedName>
        <fullName evidence="3">Uncharacterized protein</fullName>
    </submittedName>
</protein>
<reference evidence="3" key="2">
    <citation type="journal article" date="2021" name="World Allergy Organ. J.">
        <title>Chromosome-level assembly of Dermatophagoides farinae genome and transcriptome reveals two novel allergens Der f 37 and Der f 39.</title>
        <authorList>
            <person name="Chen J."/>
            <person name="Cai Z."/>
            <person name="Fan D."/>
            <person name="Hu J."/>
            <person name="Hou Y."/>
            <person name="He Y."/>
            <person name="Zhang Z."/>
            <person name="Zhao Z."/>
            <person name="Gao P."/>
            <person name="Hu W."/>
            <person name="Sun J."/>
            <person name="Li J."/>
            <person name="Ji K."/>
        </authorList>
    </citation>
    <scope>NUCLEOTIDE SEQUENCE</scope>
    <source>
        <strain evidence="3">JKM2019</strain>
    </source>
</reference>
<name>A0A9D4SD31_DERFA</name>
<gene>
    <name evidence="3" type="ORF">HUG17_7427</name>
</gene>
<organism evidence="3">
    <name type="scientific">Dermatophagoides farinae</name>
    <name type="common">American house dust mite</name>
    <dbReference type="NCBI Taxonomy" id="6954"/>
    <lineage>
        <taxon>Eukaryota</taxon>
        <taxon>Metazoa</taxon>
        <taxon>Ecdysozoa</taxon>
        <taxon>Arthropoda</taxon>
        <taxon>Chelicerata</taxon>
        <taxon>Arachnida</taxon>
        <taxon>Acari</taxon>
        <taxon>Acariformes</taxon>
        <taxon>Sarcoptiformes</taxon>
        <taxon>Astigmata</taxon>
        <taxon>Psoroptidia</taxon>
        <taxon>Analgoidea</taxon>
        <taxon>Pyroglyphidae</taxon>
        <taxon>Dermatophagoidinae</taxon>
        <taxon>Dermatophagoides</taxon>
    </lineage>
</organism>